<name>A0A1G2LTA0_9BACT</name>
<dbReference type="AlphaFoldDB" id="A0A1G2LTA0"/>
<reference evidence="1 2" key="1">
    <citation type="journal article" date="2016" name="Nat. Commun.">
        <title>Thousands of microbial genomes shed light on interconnected biogeochemical processes in an aquifer system.</title>
        <authorList>
            <person name="Anantharaman K."/>
            <person name="Brown C.T."/>
            <person name="Hug L.A."/>
            <person name="Sharon I."/>
            <person name="Castelle C.J."/>
            <person name="Probst A.J."/>
            <person name="Thomas B.C."/>
            <person name="Singh A."/>
            <person name="Wilkins M.J."/>
            <person name="Karaoz U."/>
            <person name="Brodie E.L."/>
            <person name="Williams K.H."/>
            <person name="Hubbard S.S."/>
            <person name="Banfield J.F."/>
        </authorList>
    </citation>
    <scope>NUCLEOTIDE SEQUENCE [LARGE SCALE GENOMIC DNA]</scope>
</reference>
<protein>
    <submittedName>
        <fullName evidence="1">Uncharacterized protein</fullName>
    </submittedName>
</protein>
<comment type="caution">
    <text evidence="1">The sequence shown here is derived from an EMBL/GenBank/DDBJ whole genome shotgun (WGS) entry which is preliminary data.</text>
</comment>
<dbReference type="EMBL" id="MHQY01000001">
    <property type="protein sequence ID" value="OHA14837.1"/>
    <property type="molecule type" value="Genomic_DNA"/>
</dbReference>
<evidence type="ECO:0000313" key="2">
    <source>
        <dbReference type="Proteomes" id="UP000177171"/>
    </source>
</evidence>
<sequence length="134" mass="15348">MNLKPLFPDTDITLFKETTISDVMKQEIDGSFSISKCSYEICLIDGKPKIAGGIGDISHNAYDEKDKGVIRGEPKNVLSLNNRLFIIHFPKGIYYESKNLMYEISEDCLLIIMKDKIVKNNINRDPVRYWQTAL</sequence>
<organism evidence="1 2">
    <name type="scientific">Candidatus Sungbacteria bacterium RIFCSPLOWO2_12_FULL_41_11</name>
    <dbReference type="NCBI Taxonomy" id="1802286"/>
    <lineage>
        <taxon>Bacteria</taxon>
        <taxon>Candidatus Sungiibacteriota</taxon>
    </lineage>
</organism>
<accession>A0A1G2LTA0</accession>
<dbReference type="Proteomes" id="UP000177171">
    <property type="component" value="Unassembled WGS sequence"/>
</dbReference>
<evidence type="ECO:0000313" key="1">
    <source>
        <dbReference type="EMBL" id="OHA14837.1"/>
    </source>
</evidence>
<gene>
    <name evidence="1" type="ORF">A3G49_04060</name>
</gene>
<proteinExistence type="predicted"/>